<sequence>MSNEKQSILKTYEDEIMEIENKLTQLENYRFMEQTRASYDGALSTNIQKLRGMIKDLLKKIDKDLPSDSDKVADLF</sequence>
<reference evidence="2 3" key="1">
    <citation type="submission" date="2022-04" db="EMBL/GenBank/DDBJ databases">
        <title>Halobacillus sp. isolated from saltern.</title>
        <authorList>
            <person name="Won M."/>
            <person name="Lee C.-M."/>
            <person name="Woen H.-Y."/>
            <person name="Kwon S.-W."/>
        </authorList>
    </citation>
    <scope>NUCLEOTIDE SEQUENCE [LARGE SCALE GENOMIC DNA]</scope>
    <source>
        <strain evidence="2 3">SSBR10-3</strain>
    </source>
</reference>
<evidence type="ECO:0000256" key="1">
    <source>
        <dbReference type="SAM" id="Coils"/>
    </source>
</evidence>
<keyword evidence="1" id="KW-0175">Coiled coil</keyword>
<proteinExistence type="predicted"/>
<organism evidence="2 3">
    <name type="scientific">Halobacillus salinarum</name>
    <dbReference type="NCBI Taxonomy" id="2932257"/>
    <lineage>
        <taxon>Bacteria</taxon>
        <taxon>Bacillati</taxon>
        <taxon>Bacillota</taxon>
        <taxon>Bacilli</taxon>
        <taxon>Bacillales</taxon>
        <taxon>Bacillaceae</taxon>
        <taxon>Halobacillus</taxon>
    </lineage>
</organism>
<accession>A0ABY4EHY0</accession>
<evidence type="ECO:0000313" key="2">
    <source>
        <dbReference type="EMBL" id="UOQ43726.1"/>
    </source>
</evidence>
<keyword evidence="3" id="KW-1185">Reference proteome</keyword>
<protein>
    <submittedName>
        <fullName evidence="2">Uncharacterized protein</fullName>
    </submittedName>
</protein>
<dbReference type="RefSeq" id="WP_244709124.1">
    <property type="nucleotide sequence ID" value="NZ_CP095073.1"/>
</dbReference>
<dbReference type="Proteomes" id="UP000831787">
    <property type="component" value="Chromosome"/>
</dbReference>
<dbReference type="EMBL" id="CP095073">
    <property type="protein sequence ID" value="UOQ43726.1"/>
    <property type="molecule type" value="Genomic_DNA"/>
</dbReference>
<evidence type="ECO:0000313" key="3">
    <source>
        <dbReference type="Proteomes" id="UP000831787"/>
    </source>
</evidence>
<name>A0ABY4EHY0_9BACI</name>
<feature type="coiled-coil region" evidence="1">
    <location>
        <begin position="2"/>
        <end position="29"/>
    </location>
</feature>
<gene>
    <name evidence="2" type="ORF">MUN89_17850</name>
</gene>